<gene>
    <name evidence="2" type="ORF">BO97DRAFT_144732</name>
</gene>
<dbReference type="AlphaFoldDB" id="A0A395HQP0"/>
<dbReference type="RefSeq" id="XP_025549416.1">
    <property type="nucleotide sequence ID" value="XM_025690129.1"/>
</dbReference>
<proteinExistence type="predicted"/>
<sequence>MVHVEIRASSWMETRGTWSSYSRVKSEPAKKKLNKKKKKRKKKTAQSRKNKQPEWREGRRKALRRGIDDKTMSGDNNQLRGLAVTDKEALLGSKVSSEVCPPLSRFNLNTRDQVRKGSIVANLRAQLARFALLQAGKTETSGDDRRAVQRITYARILSSETMRNGI</sequence>
<reference evidence="2 3" key="1">
    <citation type="submission" date="2018-02" db="EMBL/GenBank/DDBJ databases">
        <title>The genomes of Aspergillus section Nigri reveals drivers in fungal speciation.</title>
        <authorList>
            <consortium name="DOE Joint Genome Institute"/>
            <person name="Vesth T.C."/>
            <person name="Nybo J."/>
            <person name="Theobald S."/>
            <person name="Brandl J."/>
            <person name="Frisvad J.C."/>
            <person name="Nielsen K.F."/>
            <person name="Lyhne E.K."/>
            <person name="Kogle M.E."/>
            <person name="Kuo A."/>
            <person name="Riley R."/>
            <person name="Clum A."/>
            <person name="Nolan M."/>
            <person name="Lipzen A."/>
            <person name="Salamov A."/>
            <person name="Henrissat B."/>
            <person name="Wiebenga A."/>
            <person name="De vries R.P."/>
            <person name="Grigoriev I.V."/>
            <person name="Mortensen U.H."/>
            <person name="Andersen M.R."/>
            <person name="Baker S.E."/>
        </authorList>
    </citation>
    <scope>NUCLEOTIDE SEQUENCE [LARGE SCALE GENOMIC DNA]</scope>
    <source>
        <strain evidence="2 3">CBS 101889</strain>
    </source>
</reference>
<protein>
    <submittedName>
        <fullName evidence="2">Uncharacterized protein</fullName>
    </submittedName>
</protein>
<feature type="region of interest" description="Disordered" evidence="1">
    <location>
        <begin position="13"/>
        <end position="79"/>
    </location>
</feature>
<organism evidence="2 3">
    <name type="scientific">Aspergillus homomorphus (strain CBS 101889)</name>
    <dbReference type="NCBI Taxonomy" id="1450537"/>
    <lineage>
        <taxon>Eukaryota</taxon>
        <taxon>Fungi</taxon>
        <taxon>Dikarya</taxon>
        <taxon>Ascomycota</taxon>
        <taxon>Pezizomycotina</taxon>
        <taxon>Eurotiomycetes</taxon>
        <taxon>Eurotiomycetidae</taxon>
        <taxon>Eurotiales</taxon>
        <taxon>Aspergillaceae</taxon>
        <taxon>Aspergillus</taxon>
        <taxon>Aspergillus subgen. Circumdati</taxon>
    </lineage>
</organism>
<accession>A0A395HQP0</accession>
<feature type="compositionally biased region" description="Basic residues" evidence="1">
    <location>
        <begin position="31"/>
        <end position="50"/>
    </location>
</feature>
<dbReference type="GeneID" id="37194418"/>
<keyword evidence="3" id="KW-1185">Reference proteome</keyword>
<dbReference type="EMBL" id="KZ824297">
    <property type="protein sequence ID" value="RAL10262.1"/>
    <property type="molecule type" value="Genomic_DNA"/>
</dbReference>
<dbReference type="Proteomes" id="UP000248961">
    <property type="component" value="Unassembled WGS sequence"/>
</dbReference>
<evidence type="ECO:0000313" key="3">
    <source>
        <dbReference type="Proteomes" id="UP000248961"/>
    </source>
</evidence>
<evidence type="ECO:0000256" key="1">
    <source>
        <dbReference type="SAM" id="MobiDB-lite"/>
    </source>
</evidence>
<name>A0A395HQP0_ASPHC</name>
<dbReference type="VEuPathDB" id="FungiDB:BO97DRAFT_144732"/>
<evidence type="ECO:0000313" key="2">
    <source>
        <dbReference type="EMBL" id="RAL10262.1"/>
    </source>
</evidence>